<dbReference type="PANTHER" id="PTHR36927">
    <property type="entry name" value="BLR4337 PROTEIN"/>
    <property type="match status" value="1"/>
</dbReference>
<feature type="non-terminal residue" evidence="3">
    <location>
        <position position="101"/>
    </location>
</feature>
<sequence>MRRHDVDWLRVLALGLLIVYHVVVSFQPWAKYIFFIQNKQSLEWLWIFMGMINVWRIPILFMISGMGVRFAMERRNWKQLLKDRTVRILIPYVFGFFFICP</sequence>
<dbReference type="GO" id="GO:0016747">
    <property type="term" value="F:acyltransferase activity, transferring groups other than amino-acyl groups"/>
    <property type="evidence" value="ECO:0007669"/>
    <property type="project" value="InterPro"/>
</dbReference>
<protein>
    <recommendedName>
        <fullName evidence="2">Acyltransferase 3 domain-containing protein</fullName>
    </recommendedName>
</protein>
<dbReference type="Pfam" id="PF01757">
    <property type="entry name" value="Acyl_transf_3"/>
    <property type="match status" value="1"/>
</dbReference>
<keyword evidence="1" id="KW-1133">Transmembrane helix</keyword>
<dbReference type="EMBL" id="UINC01043777">
    <property type="protein sequence ID" value="SVB48284.1"/>
    <property type="molecule type" value="Genomic_DNA"/>
</dbReference>
<dbReference type="AlphaFoldDB" id="A0A382EE04"/>
<organism evidence="3">
    <name type="scientific">marine metagenome</name>
    <dbReference type="NCBI Taxonomy" id="408172"/>
    <lineage>
        <taxon>unclassified sequences</taxon>
        <taxon>metagenomes</taxon>
        <taxon>ecological metagenomes</taxon>
    </lineage>
</organism>
<feature type="domain" description="Acyltransferase 3" evidence="2">
    <location>
        <begin position="4"/>
        <end position="100"/>
    </location>
</feature>
<dbReference type="InterPro" id="IPR002656">
    <property type="entry name" value="Acyl_transf_3_dom"/>
</dbReference>
<dbReference type="PANTHER" id="PTHR36927:SF3">
    <property type="entry name" value="GLUCANS BIOSYNTHESIS PROTEIN C"/>
    <property type="match status" value="1"/>
</dbReference>
<keyword evidence="1" id="KW-0472">Membrane</keyword>
<name>A0A382EE04_9ZZZZ</name>
<feature type="transmembrane region" description="Helical" evidence="1">
    <location>
        <begin position="44"/>
        <end position="63"/>
    </location>
</feature>
<keyword evidence="1" id="KW-0812">Transmembrane</keyword>
<evidence type="ECO:0000259" key="2">
    <source>
        <dbReference type="Pfam" id="PF01757"/>
    </source>
</evidence>
<reference evidence="3" key="1">
    <citation type="submission" date="2018-05" db="EMBL/GenBank/DDBJ databases">
        <authorList>
            <person name="Lanie J.A."/>
            <person name="Ng W.-L."/>
            <person name="Kazmierczak K.M."/>
            <person name="Andrzejewski T.M."/>
            <person name="Davidsen T.M."/>
            <person name="Wayne K.J."/>
            <person name="Tettelin H."/>
            <person name="Glass J.I."/>
            <person name="Rusch D."/>
            <person name="Podicherti R."/>
            <person name="Tsui H.-C.T."/>
            <person name="Winkler M.E."/>
        </authorList>
    </citation>
    <scope>NUCLEOTIDE SEQUENCE</scope>
</reference>
<gene>
    <name evidence="3" type="ORF">METZ01_LOCUS201138</name>
</gene>
<dbReference type="InterPro" id="IPR050623">
    <property type="entry name" value="Glucan_succinyl_AcylTrfase"/>
</dbReference>
<feature type="transmembrane region" description="Helical" evidence="1">
    <location>
        <begin position="7"/>
        <end position="24"/>
    </location>
</feature>
<accession>A0A382EE04</accession>
<evidence type="ECO:0000256" key="1">
    <source>
        <dbReference type="SAM" id="Phobius"/>
    </source>
</evidence>
<proteinExistence type="predicted"/>
<evidence type="ECO:0000313" key="3">
    <source>
        <dbReference type="EMBL" id="SVB48284.1"/>
    </source>
</evidence>